<dbReference type="PROSITE" id="PS00211">
    <property type="entry name" value="ABC_TRANSPORTER_1"/>
    <property type="match status" value="1"/>
</dbReference>
<name>A0A317CP64_9GAMM</name>
<dbReference type="PANTHER" id="PTHR42855:SF1">
    <property type="entry name" value="ABC TRANSPORTER DOMAIN-CONTAINING PROTEIN"/>
    <property type="match status" value="1"/>
</dbReference>
<dbReference type="GO" id="GO:0016887">
    <property type="term" value="F:ATP hydrolysis activity"/>
    <property type="evidence" value="ECO:0007669"/>
    <property type="project" value="UniProtKB-UniRule"/>
</dbReference>
<keyword evidence="15" id="KW-1185">Reference proteome</keyword>
<evidence type="ECO:0000256" key="4">
    <source>
        <dbReference type="ARBA" id="ARBA00022763"/>
    </source>
</evidence>
<dbReference type="GO" id="GO:0006281">
    <property type="term" value="P:DNA repair"/>
    <property type="evidence" value="ECO:0007669"/>
    <property type="project" value="UniProtKB-KW"/>
</dbReference>
<proteinExistence type="inferred from homology"/>
<dbReference type="InterPro" id="IPR032524">
    <property type="entry name" value="ABC_tran_C"/>
</dbReference>
<feature type="compositionally biased region" description="Basic and acidic residues" evidence="12">
    <location>
        <begin position="550"/>
        <end position="561"/>
    </location>
</feature>
<dbReference type="GO" id="GO:0005524">
    <property type="term" value="F:ATP binding"/>
    <property type="evidence" value="ECO:0007669"/>
    <property type="project" value="UniProtKB-UniRule"/>
</dbReference>
<dbReference type="Pfam" id="PF16326">
    <property type="entry name" value="ABC_tran_CTD"/>
    <property type="match status" value="1"/>
</dbReference>
<evidence type="ECO:0000256" key="9">
    <source>
        <dbReference type="ARBA" id="ARBA00049360"/>
    </source>
</evidence>
<evidence type="ECO:0000256" key="8">
    <source>
        <dbReference type="ARBA" id="ARBA00023204"/>
    </source>
</evidence>
<comment type="caution">
    <text evidence="14">The sequence shown here is derived from an EMBL/GenBank/DDBJ whole genome shotgun (WGS) entry which is preliminary data.</text>
</comment>
<dbReference type="InterPro" id="IPR032781">
    <property type="entry name" value="ABC_tran_Xtn"/>
</dbReference>
<evidence type="ECO:0000256" key="6">
    <source>
        <dbReference type="ARBA" id="ARBA00022840"/>
    </source>
</evidence>
<evidence type="ECO:0000256" key="5">
    <source>
        <dbReference type="ARBA" id="ARBA00022801"/>
    </source>
</evidence>
<dbReference type="RefSeq" id="WP_109836398.1">
    <property type="nucleotide sequence ID" value="NZ_QGKM01000006.1"/>
</dbReference>
<dbReference type="PANTHER" id="PTHR42855">
    <property type="entry name" value="ABC TRANSPORTER ATP-BINDING SUBUNIT"/>
    <property type="match status" value="1"/>
</dbReference>
<dbReference type="SUPFAM" id="SSF52540">
    <property type="entry name" value="P-loop containing nucleoside triphosphate hydrolases"/>
    <property type="match status" value="2"/>
</dbReference>
<dbReference type="OrthoDB" id="9762051at2"/>
<evidence type="ECO:0000256" key="1">
    <source>
        <dbReference type="ARBA" id="ARBA00022490"/>
    </source>
</evidence>
<evidence type="ECO:0000256" key="11">
    <source>
        <dbReference type="HAMAP-Rule" id="MF_00848"/>
    </source>
</evidence>
<keyword evidence="4 11" id="KW-0227">DNA damage</keyword>
<comment type="subcellular location">
    <subcellularLocation>
        <location evidence="11">Cytoplasm</location>
    </subcellularLocation>
    <text evidence="11">Associates with ribosomes.</text>
</comment>
<keyword evidence="3 11" id="KW-0547">Nucleotide-binding</keyword>
<keyword evidence="8 11" id="KW-0234">DNA repair</keyword>
<comment type="similarity">
    <text evidence="10 11">Belongs to the ABC transporter superfamily. ABCF family. Uup subfamily.</text>
</comment>
<reference evidence="14 15" key="1">
    <citation type="submission" date="2018-05" db="EMBL/GenBank/DDBJ databases">
        <title>Leucothrix arctica sp. nov., isolated from Arctic seawater.</title>
        <authorList>
            <person name="Choi A."/>
            <person name="Baek K."/>
        </authorList>
    </citation>
    <scope>NUCLEOTIDE SEQUENCE [LARGE SCALE GENOMIC DNA]</scope>
    <source>
        <strain evidence="14 15">JCM 18388</strain>
    </source>
</reference>
<dbReference type="FunFam" id="3.40.50.300:FF:000011">
    <property type="entry name" value="Putative ABC transporter ATP-binding component"/>
    <property type="match status" value="1"/>
</dbReference>
<dbReference type="HAMAP" id="MF_00848">
    <property type="entry name" value="Uup"/>
    <property type="match status" value="1"/>
</dbReference>
<dbReference type="SMART" id="SM00382">
    <property type="entry name" value="AAA"/>
    <property type="match status" value="2"/>
</dbReference>
<keyword evidence="6 11" id="KW-0067">ATP-binding</keyword>
<dbReference type="InterPro" id="IPR017871">
    <property type="entry name" value="ABC_transporter-like_CS"/>
</dbReference>
<dbReference type="Pfam" id="PF12848">
    <property type="entry name" value="ABC_tran_Xtn"/>
    <property type="match status" value="1"/>
</dbReference>
<comment type="function">
    <text evidence="11">Probably plays a role in ribosome assembly or function. May be involved in resolution of branched DNA intermediates that result from template switching in postreplication gaps. Binds DNA and has ATPase activity.</text>
</comment>
<evidence type="ECO:0000256" key="7">
    <source>
        <dbReference type="ARBA" id="ARBA00023125"/>
    </source>
</evidence>
<dbReference type="Gene3D" id="1.10.287.380">
    <property type="entry name" value="Valyl-tRNA synthetase, C-terminal domain"/>
    <property type="match status" value="1"/>
</dbReference>
<evidence type="ECO:0000256" key="12">
    <source>
        <dbReference type="SAM" id="MobiDB-lite"/>
    </source>
</evidence>
<dbReference type="Pfam" id="PF00005">
    <property type="entry name" value="ABC_tran"/>
    <property type="match status" value="2"/>
</dbReference>
<dbReference type="InterPro" id="IPR043686">
    <property type="entry name" value="Uup"/>
</dbReference>
<comment type="catalytic activity">
    <reaction evidence="9 11">
        <text>ATP + H2O = ADP + phosphate + H(+)</text>
        <dbReference type="Rhea" id="RHEA:13065"/>
        <dbReference type="ChEBI" id="CHEBI:15377"/>
        <dbReference type="ChEBI" id="CHEBI:15378"/>
        <dbReference type="ChEBI" id="CHEBI:30616"/>
        <dbReference type="ChEBI" id="CHEBI:43474"/>
        <dbReference type="ChEBI" id="CHEBI:456216"/>
    </reaction>
</comment>
<feature type="binding site" evidence="11">
    <location>
        <begin position="36"/>
        <end position="43"/>
    </location>
    <ligand>
        <name>ATP</name>
        <dbReference type="ChEBI" id="CHEBI:30616"/>
        <label>1</label>
    </ligand>
</feature>
<dbReference type="GO" id="GO:0005737">
    <property type="term" value="C:cytoplasm"/>
    <property type="evidence" value="ECO:0007669"/>
    <property type="project" value="UniProtKB-SubCell"/>
</dbReference>
<feature type="domain" description="ABC transporter" evidence="13">
    <location>
        <begin position="319"/>
        <end position="537"/>
    </location>
</feature>
<feature type="region of interest" description="Disordered" evidence="12">
    <location>
        <begin position="533"/>
        <end position="567"/>
    </location>
</feature>
<dbReference type="EMBL" id="QGKM01000006">
    <property type="protein sequence ID" value="PWQ99997.1"/>
    <property type="molecule type" value="Genomic_DNA"/>
</dbReference>
<dbReference type="EC" id="3.6.1.-" evidence="11"/>
<evidence type="ECO:0000256" key="2">
    <source>
        <dbReference type="ARBA" id="ARBA00022737"/>
    </source>
</evidence>
<keyword evidence="1 11" id="KW-0963">Cytoplasm</keyword>
<dbReference type="AlphaFoldDB" id="A0A317CP64"/>
<organism evidence="14 15">
    <name type="scientific">Leucothrix pacifica</name>
    <dbReference type="NCBI Taxonomy" id="1247513"/>
    <lineage>
        <taxon>Bacteria</taxon>
        <taxon>Pseudomonadati</taxon>
        <taxon>Pseudomonadota</taxon>
        <taxon>Gammaproteobacteria</taxon>
        <taxon>Thiotrichales</taxon>
        <taxon>Thiotrichaceae</taxon>
        <taxon>Leucothrix</taxon>
    </lineage>
</organism>
<dbReference type="InterPro" id="IPR051309">
    <property type="entry name" value="ABCF_ATPase"/>
</dbReference>
<dbReference type="CDD" id="cd03221">
    <property type="entry name" value="ABCF_EF-3"/>
    <property type="match status" value="2"/>
</dbReference>
<dbReference type="PROSITE" id="PS50893">
    <property type="entry name" value="ABC_TRANSPORTER_2"/>
    <property type="match status" value="2"/>
</dbReference>
<gene>
    <name evidence="11" type="primary">uup</name>
    <name evidence="14" type="ORF">DKW60_04115</name>
</gene>
<dbReference type="Proteomes" id="UP000245539">
    <property type="component" value="Unassembled WGS sequence"/>
</dbReference>
<protein>
    <recommendedName>
        <fullName evidence="11">ATP-binding protein Uup</fullName>
        <ecNumber evidence="11">3.6.1.-</ecNumber>
    </recommendedName>
</protein>
<evidence type="ECO:0000259" key="13">
    <source>
        <dbReference type="PROSITE" id="PS50893"/>
    </source>
</evidence>
<dbReference type="Gene3D" id="3.40.50.300">
    <property type="entry name" value="P-loop containing nucleotide triphosphate hydrolases"/>
    <property type="match status" value="2"/>
</dbReference>
<dbReference type="FunFam" id="3.40.50.300:FF:000309">
    <property type="entry name" value="ABC transporter ATP-binding protein"/>
    <property type="match status" value="1"/>
</dbReference>
<evidence type="ECO:0000313" key="14">
    <source>
        <dbReference type="EMBL" id="PWQ99997.1"/>
    </source>
</evidence>
<evidence type="ECO:0000256" key="3">
    <source>
        <dbReference type="ARBA" id="ARBA00022741"/>
    </source>
</evidence>
<dbReference type="GO" id="GO:0043022">
    <property type="term" value="F:ribosome binding"/>
    <property type="evidence" value="ECO:0007669"/>
    <property type="project" value="UniProtKB-UniRule"/>
</dbReference>
<dbReference type="GO" id="GO:0003677">
    <property type="term" value="F:DNA binding"/>
    <property type="evidence" value="ECO:0007669"/>
    <property type="project" value="UniProtKB-UniRule"/>
</dbReference>
<accession>A0A317CP64</accession>
<feature type="binding site" evidence="11">
    <location>
        <begin position="351"/>
        <end position="358"/>
    </location>
    <ligand>
        <name>ATP</name>
        <dbReference type="ChEBI" id="CHEBI:30616"/>
        <label>2</label>
    </ligand>
</feature>
<dbReference type="InterPro" id="IPR003439">
    <property type="entry name" value="ABC_transporter-like_ATP-bd"/>
</dbReference>
<dbReference type="InterPro" id="IPR037118">
    <property type="entry name" value="Val-tRNA_synth_C_sf"/>
</dbReference>
<dbReference type="InterPro" id="IPR027417">
    <property type="entry name" value="P-loop_NTPase"/>
</dbReference>
<keyword evidence="2 11" id="KW-0677">Repeat</keyword>
<evidence type="ECO:0000313" key="15">
    <source>
        <dbReference type="Proteomes" id="UP000245539"/>
    </source>
</evidence>
<dbReference type="InterPro" id="IPR003593">
    <property type="entry name" value="AAA+_ATPase"/>
</dbReference>
<keyword evidence="7 11" id="KW-0238">DNA-binding</keyword>
<keyword evidence="5 11" id="KW-0378">Hydrolase</keyword>
<evidence type="ECO:0000256" key="10">
    <source>
        <dbReference type="ARBA" id="ARBA00061478"/>
    </source>
</evidence>
<sequence length="644" mass="72329">MALLRLQNIQLSYGGPALLDDINLSIEPNERICLIGRNGAGKSSLLKIISGKHKADSGERILETGTVITQLEQEVPQHLSGSVYDVVADGLAEVGELLSQYHHLSTQTDNHDEQWMAKLEATQQKLEACDGWGFSQNIDNIISRLSLNASDEFSRLSGGVKRRVLLARALVQDPDILLLDEPTNHLDICVIQWMEEFLLNYKASLLFITHDRSFLRRLATRIIEIDRGNATSWPGDYDNFLRRKQEQLEAESAENARFEKKLAQEEVWIRQGIKARRTRNEGRVRALKAMREEHAAIRKQQGKAKLQMDSGEKSGKKVVEAKHLDFSIEGKQLIKDFSITVQRGDRIGLIGPNGVGKTTLLRLLLGKLEATKGSVELGTNLEVAYFDQLRDQLDEERSVKDNLDRGADNVTINGKSKHVISYLQDFLFTPQRANSPVNSLSGGERNRLLLAKLFIKPANILVLDEPTNDLDVETLELLEDLLMNYDGTVLLVSHDRTFINNLVTSCLVFEGQGVVREYIGSYDDCMAQQAERQAQEAQQKKPVPAPTKSTTEKTKASETAESKSANKTTGKKLSYKLQLELDNLPQDIEALENKIAKIEEEMASPAFFKQDHATSQATTDAYQSLQQDLEQKYARWETLMDESA</sequence>
<feature type="domain" description="ABC transporter" evidence="13">
    <location>
        <begin position="4"/>
        <end position="252"/>
    </location>
</feature>